<evidence type="ECO:0000313" key="12">
    <source>
        <dbReference type="EMBL" id="SDJ16964.1"/>
    </source>
</evidence>
<keyword evidence="8" id="KW-0408">Iron</keyword>
<dbReference type="PANTHER" id="PTHR20883:SF48">
    <property type="entry name" value="ECTOINE DIOXYGENASE"/>
    <property type="match status" value="1"/>
</dbReference>
<dbReference type="RefSeq" id="WP_090399528.1">
    <property type="nucleotide sequence ID" value="NZ_FNEN01000018.1"/>
</dbReference>
<comment type="similarity">
    <text evidence="3">Belongs to the PhyH family. EctD subfamily.</text>
</comment>
<proteinExistence type="inferred from homology"/>
<sequence>MRTDFYPSRVGSNAKLMKREDPVIHNRGEFDGPLRESELDSYEKNGFLMLNDVFSEEEVDIMSDQLKQTLESARGVNSETVVTEPGGDEVRSIFEVHKNNDFFSRLASNEHIVKAAQQLLGSEVYINQSRINFKPGFNGKEFYWHSDFETWHVEDGMPKPRAVSCSIILTDNYEYNGPLMLIPGSHQWYVSCAGETPDNNYEQSLQKQELGIPDKETLTQLFEKAGKRIETATGKAGMVLFFESNTMHGSAGNISPLPRSNAFFVFNSIHNQLEEPFGDAKPRPEFLANREGIKPMEPKPTFEKDKATT</sequence>
<dbReference type="Proteomes" id="UP000198853">
    <property type="component" value="Unassembled WGS sequence"/>
</dbReference>
<dbReference type="GO" id="GO:0005506">
    <property type="term" value="F:iron ion binding"/>
    <property type="evidence" value="ECO:0007669"/>
    <property type="project" value="UniProtKB-ARBA"/>
</dbReference>
<feature type="region of interest" description="Disordered" evidence="11">
    <location>
        <begin position="275"/>
        <end position="309"/>
    </location>
</feature>
<evidence type="ECO:0000256" key="1">
    <source>
        <dbReference type="ARBA" id="ARBA00001954"/>
    </source>
</evidence>
<dbReference type="GO" id="GO:0016706">
    <property type="term" value="F:2-oxoglutarate-dependent dioxygenase activity"/>
    <property type="evidence" value="ECO:0007669"/>
    <property type="project" value="InterPro"/>
</dbReference>
<dbReference type="EMBL" id="FNEN01000018">
    <property type="protein sequence ID" value="SDJ16964.1"/>
    <property type="molecule type" value="Genomic_DNA"/>
</dbReference>
<evidence type="ECO:0000256" key="4">
    <source>
        <dbReference type="ARBA" id="ARBA00011738"/>
    </source>
</evidence>
<dbReference type="OrthoDB" id="9791262at2"/>
<evidence type="ECO:0000313" key="13">
    <source>
        <dbReference type="Proteomes" id="UP000198853"/>
    </source>
</evidence>
<name>A0A1G8RIR0_9BACI</name>
<dbReference type="Pfam" id="PF05721">
    <property type="entry name" value="PhyH"/>
    <property type="match status" value="1"/>
</dbReference>
<evidence type="ECO:0000256" key="7">
    <source>
        <dbReference type="ARBA" id="ARBA00023002"/>
    </source>
</evidence>
<keyword evidence="7" id="KW-0560">Oxidoreductase</keyword>
<comment type="catalytic activity">
    <reaction evidence="9">
        <text>L-ectoine + 2-oxoglutarate + O2 = 5-hydroxyectoine + succinate + CO2</text>
        <dbReference type="Rhea" id="RHEA:45740"/>
        <dbReference type="ChEBI" id="CHEBI:15379"/>
        <dbReference type="ChEBI" id="CHEBI:16526"/>
        <dbReference type="ChEBI" id="CHEBI:16810"/>
        <dbReference type="ChEBI" id="CHEBI:30031"/>
        <dbReference type="ChEBI" id="CHEBI:58515"/>
        <dbReference type="ChEBI" id="CHEBI:85413"/>
        <dbReference type="EC" id="1.14.11.55"/>
    </reaction>
</comment>
<evidence type="ECO:0000256" key="6">
    <source>
        <dbReference type="ARBA" id="ARBA00022964"/>
    </source>
</evidence>
<evidence type="ECO:0000256" key="11">
    <source>
        <dbReference type="SAM" id="MobiDB-lite"/>
    </source>
</evidence>
<keyword evidence="6" id="KW-0223">Dioxygenase</keyword>
<dbReference type="AlphaFoldDB" id="A0A1G8RIR0"/>
<evidence type="ECO:0000256" key="3">
    <source>
        <dbReference type="ARBA" id="ARBA00007851"/>
    </source>
</evidence>
<keyword evidence="13" id="KW-1185">Reference proteome</keyword>
<comment type="function">
    <text evidence="2">Involved in the biosynthesis of 5-hydroxyectoine, called compatible solute, which helps organisms to survive extreme osmotic stress by acting as a highly soluble organic osmolyte. Catalyzes the 2-oxoglutarate-dependent selective hydroxylation of L-ectoine to yield (4S,5S)-5-hydroxyectoine.</text>
</comment>
<evidence type="ECO:0000256" key="9">
    <source>
        <dbReference type="ARBA" id="ARBA00049228"/>
    </source>
</evidence>
<evidence type="ECO:0000256" key="5">
    <source>
        <dbReference type="ARBA" id="ARBA00022723"/>
    </source>
</evidence>
<evidence type="ECO:0000256" key="10">
    <source>
        <dbReference type="NCBIfam" id="TIGR02408"/>
    </source>
</evidence>
<evidence type="ECO:0000256" key="8">
    <source>
        <dbReference type="ARBA" id="ARBA00023004"/>
    </source>
</evidence>
<dbReference type="EC" id="1.14.11.55" evidence="10"/>
<accession>A0A1G8RIR0</accession>
<gene>
    <name evidence="12" type="ORF">SAMN04488123_11833</name>
</gene>
<keyword evidence="5" id="KW-0479">Metal-binding</keyword>
<dbReference type="Gene3D" id="2.60.120.620">
    <property type="entry name" value="q2cbj1_9rhob like domain"/>
    <property type="match status" value="1"/>
</dbReference>
<reference evidence="12 13" key="1">
    <citation type="submission" date="2016-10" db="EMBL/GenBank/DDBJ databases">
        <authorList>
            <person name="de Groot N.N."/>
        </authorList>
    </citation>
    <scope>NUCLEOTIDE SEQUENCE [LARGE SCALE GENOMIC DNA]</scope>
    <source>
        <strain evidence="12 13">DSM 21771</strain>
    </source>
</reference>
<evidence type="ECO:0000256" key="2">
    <source>
        <dbReference type="ARBA" id="ARBA00004063"/>
    </source>
</evidence>
<dbReference type="NCBIfam" id="TIGR02408">
    <property type="entry name" value="ectoine_ThpD"/>
    <property type="match status" value="1"/>
</dbReference>
<dbReference type="SUPFAM" id="SSF51197">
    <property type="entry name" value="Clavaminate synthase-like"/>
    <property type="match status" value="1"/>
</dbReference>
<protein>
    <recommendedName>
        <fullName evidence="10">Ectoine hydroxylase</fullName>
        <ecNumber evidence="10">1.14.11.55</ecNumber>
    </recommendedName>
</protein>
<feature type="compositionally biased region" description="Basic and acidic residues" evidence="11">
    <location>
        <begin position="291"/>
        <end position="309"/>
    </location>
</feature>
<organism evidence="12 13">
    <name type="scientific">Natribacillus halophilus</name>
    <dbReference type="NCBI Taxonomy" id="549003"/>
    <lineage>
        <taxon>Bacteria</taxon>
        <taxon>Bacillati</taxon>
        <taxon>Bacillota</taxon>
        <taxon>Bacilli</taxon>
        <taxon>Bacillales</taxon>
        <taxon>Bacillaceae</taxon>
        <taxon>Natribacillus</taxon>
    </lineage>
</organism>
<dbReference type="InterPro" id="IPR012774">
    <property type="entry name" value="EctD"/>
</dbReference>
<comment type="cofactor">
    <cofactor evidence="1">
        <name>Fe(2+)</name>
        <dbReference type="ChEBI" id="CHEBI:29033"/>
    </cofactor>
</comment>
<dbReference type="PANTHER" id="PTHR20883">
    <property type="entry name" value="PHYTANOYL-COA DIOXYGENASE DOMAIN CONTAINING 1"/>
    <property type="match status" value="1"/>
</dbReference>
<comment type="subunit">
    <text evidence="4">Homodimer.</text>
</comment>
<dbReference type="InterPro" id="IPR008775">
    <property type="entry name" value="Phytyl_CoA_dOase-like"/>
</dbReference>